<gene>
    <name evidence="1" type="ORF">CAPSK01_003407</name>
</gene>
<comment type="caution">
    <text evidence="1">The sequence shown here is derived from an EMBL/GenBank/DDBJ whole genome shotgun (WGS) entry which is preliminary data.</text>
</comment>
<name>A0A084XXU5_9PROT</name>
<proteinExistence type="predicted"/>
<evidence type="ECO:0000313" key="2">
    <source>
        <dbReference type="Proteomes" id="UP000019812"/>
    </source>
</evidence>
<accession>A0A084XXU5</accession>
<dbReference type="Proteomes" id="UP000019812">
    <property type="component" value="Unassembled WGS sequence"/>
</dbReference>
<sequence length="110" mass="11759">MKSGHRSGEFGDLSSIQSAVSAEVVQAAGLGKAAHPDRELDGCAGAADLRVFGRAGDANDVQVDLRRETAVQAQFGFAASTPLRERAVVEKRQNDWFLDLVHVITGQQQP</sequence>
<dbReference type="AlphaFoldDB" id="A0A084XXU5"/>
<evidence type="ECO:0000313" key="1">
    <source>
        <dbReference type="EMBL" id="KFB67289.1"/>
    </source>
</evidence>
<reference evidence="1 2" key="1">
    <citation type="submission" date="2014-07" db="EMBL/GenBank/DDBJ databases">
        <title>Expanding our view of genomic diversity in Candidatus Accumulibacter clades.</title>
        <authorList>
            <person name="Skennerton C.T."/>
            <person name="Barr J.J."/>
            <person name="Slater F.R."/>
            <person name="Bond P.L."/>
            <person name="Tyson G.W."/>
        </authorList>
    </citation>
    <scope>NUCLEOTIDE SEQUENCE [LARGE SCALE GENOMIC DNA]</scope>
    <source>
        <strain evidence="2">SK-01</strain>
    </source>
</reference>
<organism evidence="1 2">
    <name type="scientific">Candidatus Accumulibacter vicinus</name>
    <dbReference type="NCBI Taxonomy" id="2954382"/>
    <lineage>
        <taxon>Bacteria</taxon>
        <taxon>Pseudomonadati</taxon>
        <taxon>Pseudomonadota</taxon>
        <taxon>Betaproteobacteria</taxon>
        <taxon>Candidatus Accumulibacter</taxon>
    </lineage>
</organism>
<protein>
    <submittedName>
        <fullName evidence="1">Uncharacterized protein</fullName>
    </submittedName>
</protein>
<dbReference type="EMBL" id="JDSS02000031">
    <property type="protein sequence ID" value="KFB67289.1"/>
    <property type="molecule type" value="Genomic_DNA"/>
</dbReference>